<comment type="subunit">
    <text evidence="4 15 17">Homodimer.</text>
</comment>
<evidence type="ECO:0000256" key="8">
    <source>
        <dbReference type="ARBA" id="ARBA00022603"/>
    </source>
</evidence>
<dbReference type="Pfam" id="PF01746">
    <property type="entry name" value="tRNA_m1G_MT"/>
    <property type="match status" value="1"/>
</dbReference>
<dbReference type="NCBIfam" id="NF000648">
    <property type="entry name" value="PRK00026.1"/>
    <property type="match status" value="1"/>
</dbReference>
<evidence type="ECO:0000256" key="4">
    <source>
        <dbReference type="ARBA" id="ARBA00011738"/>
    </source>
</evidence>
<dbReference type="InterPro" id="IPR029028">
    <property type="entry name" value="Alpha/beta_knot_MTases"/>
</dbReference>
<evidence type="ECO:0000256" key="13">
    <source>
        <dbReference type="ARBA" id="ARBA00033392"/>
    </source>
</evidence>
<dbReference type="Gene3D" id="3.40.1280.10">
    <property type="match status" value="1"/>
</dbReference>
<dbReference type="OrthoDB" id="9807416at2"/>
<evidence type="ECO:0000256" key="12">
    <source>
        <dbReference type="ARBA" id="ARBA00029736"/>
    </source>
</evidence>
<keyword evidence="11 15" id="KW-0819">tRNA processing</keyword>
<comment type="catalytic activity">
    <reaction evidence="14 15 17">
        <text>guanosine(37) in tRNA + S-adenosyl-L-methionine = N(1)-methylguanosine(37) in tRNA + S-adenosyl-L-homocysteine + H(+)</text>
        <dbReference type="Rhea" id="RHEA:36899"/>
        <dbReference type="Rhea" id="RHEA-COMP:10145"/>
        <dbReference type="Rhea" id="RHEA-COMP:10147"/>
        <dbReference type="ChEBI" id="CHEBI:15378"/>
        <dbReference type="ChEBI" id="CHEBI:57856"/>
        <dbReference type="ChEBI" id="CHEBI:59789"/>
        <dbReference type="ChEBI" id="CHEBI:73542"/>
        <dbReference type="ChEBI" id="CHEBI:74269"/>
        <dbReference type="EC" id="2.1.1.228"/>
    </reaction>
</comment>
<dbReference type="RefSeq" id="WP_007187411.1">
    <property type="nucleotide sequence ID" value="NZ_AKGD01000004.1"/>
</dbReference>
<dbReference type="FunFam" id="1.10.1270.20:FF:000001">
    <property type="entry name" value="tRNA (guanine-N(1)-)-methyltransferase"/>
    <property type="match status" value="1"/>
</dbReference>
<dbReference type="EC" id="2.1.1.228" evidence="5 15"/>
<evidence type="ECO:0000256" key="5">
    <source>
        <dbReference type="ARBA" id="ARBA00012807"/>
    </source>
</evidence>
<evidence type="ECO:0000256" key="16">
    <source>
        <dbReference type="PIRSR" id="PIRSR000386-1"/>
    </source>
</evidence>
<evidence type="ECO:0000256" key="2">
    <source>
        <dbReference type="ARBA" id="ARBA00004496"/>
    </source>
</evidence>
<protein>
    <recommendedName>
        <fullName evidence="6 15">tRNA (guanine-N(1)-)-methyltransferase</fullName>
        <ecNumber evidence="5 15">2.1.1.228</ecNumber>
    </recommendedName>
    <alternativeName>
        <fullName evidence="12 15">M1G-methyltransferase</fullName>
    </alternativeName>
    <alternativeName>
        <fullName evidence="13 15">tRNA [GM37] methyltransferase</fullName>
    </alternativeName>
</protein>
<reference evidence="19 20" key="1">
    <citation type="journal article" date="2012" name="J. Bacteriol.">
        <title>Genome Sequence of n-Alkane-Degrading Hydrocarboniphaga effusa Strain AP103T (ATCC BAA-332T).</title>
        <authorList>
            <person name="Chang H.K."/>
            <person name="Zylstra G.J."/>
            <person name="Chae J.C."/>
        </authorList>
    </citation>
    <scope>NUCLEOTIDE SEQUENCE [LARGE SCALE GENOMIC DNA]</scope>
    <source>
        <strain evidence="19 20">AP103</strain>
    </source>
</reference>
<comment type="subcellular location">
    <subcellularLocation>
        <location evidence="2 15 17">Cytoplasm</location>
    </subcellularLocation>
</comment>
<evidence type="ECO:0000313" key="20">
    <source>
        <dbReference type="Proteomes" id="UP000003704"/>
    </source>
</evidence>
<dbReference type="PANTHER" id="PTHR46417:SF1">
    <property type="entry name" value="TRNA (GUANINE-N(1)-)-METHYLTRANSFERASE"/>
    <property type="match status" value="1"/>
</dbReference>
<dbReference type="Proteomes" id="UP000003704">
    <property type="component" value="Unassembled WGS sequence"/>
</dbReference>
<dbReference type="GO" id="GO:0005829">
    <property type="term" value="C:cytosol"/>
    <property type="evidence" value="ECO:0007669"/>
    <property type="project" value="TreeGrafter"/>
</dbReference>
<evidence type="ECO:0000256" key="1">
    <source>
        <dbReference type="ARBA" id="ARBA00002634"/>
    </source>
</evidence>
<sequence length="255" mass="28476">MKIEVLTLFPELVEQVARFGMPRVAVERGAMQLSTRQLRDYSGNRWRRVDERTFGGGPGMVIQAEPLTQAIEAARAAINDQQGPAKVVSLSPQGERFDQRWAERLSAEPGLILICGRYEGIDERVAPQIDLELSVGDFVLSGGELPAMLIVDSIARLLPGVLGHEGSAASDSFSNGLLDHPHYSRPEVWRGESVPEVLMSGDHAAIRRWRLKQGLERTLLRRPDLLNELKLDAEQLKLLREIVIEQLHEQDGAHR</sequence>
<evidence type="ECO:0000313" key="19">
    <source>
        <dbReference type="EMBL" id="EIT68041.1"/>
    </source>
</evidence>
<feature type="binding site" evidence="15 16">
    <location>
        <position position="116"/>
    </location>
    <ligand>
        <name>S-adenosyl-L-methionine</name>
        <dbReference type="ChEBI" id="CHEBI:59789"/>
    </ligand>
</feature>
<evidence type="ECO:0000256" key="7">
    <source>
        <dbReference type="ARBA" id="ARBA00022490"/>
    </source>
</evidence>
<dbReference type="InterPro" id="IPR016009">
    <property type="entry name" value="tRNA_MeTrfase_TRMD/TRM10"/>
</dbReference>
<proteinExistence type="inferred from homology"/>
<feature type="domain" description="tRNA methyltransferase TRMD/TRM10-type" evidence="18">
    <location>
        <begin position="1"/>
        <end position="227"/>
    </location>
</feature>
<evidence type="ECO:0000259" key="18">
    <source>
        <dbReference type="Pfam" id="PF01746"/>
    </source>
</evidence>
<dbReference type="FunFam" id="3.40.1280.10:FF:000001">
    <property type="entry name" value="tRNA (guanine-N(1)-)-methyltransferase"/>
    <property type="match status" value="1"/>
</dbReference>
<evidence type="ECO:0000256" key="6">
    <source>
        <dbReference type="ARBA" id="ARBA00014679"/>
    </source>
</evidence>
<keyword evidence="10 15" id="KW-0949">S-adenosyl-L-methionine</keyword>
<evidence type="ECO:0000256" key="10">
    <source>
        <dbReference type="ARBA" id="ARBA00022691"/>
    </source>
</evidence>
<dbReference type="GO" id="GO:0052906">
    <property type="term" value="F:tRNA (guanine(37)-N1)-methyltransferase activity"/>
    <property type="evidence" value="ECO:0007669"/>
    <property type="project" value="UniProtKB-UniRule"/>
</dbReference>
<evidence type="ECO:0000256" key="15">
    <source>
        <dbReference type="HAMAP-Rule" id="MF_00605"/>
    </source>
</evidence>
<comment type="similarity">
    <text evidence="3 15 17">Belongs to the RNA methyltransferase TrmD family.</text>
</comment>
<dbReference type="HAMAP" id="MF_00605">
    <property type="entry name" value="TrmD"/>
    <property type="match status" value="1"/>
</dbReference>
<keyword evidence="20" id="KW-1185">Reference proteome</keyword>
<accession>I8HXE3</accession>
<evidence type="ECO:0000256" key="14">
    <source>
        <dbReference type="ARBA" id="ARBA00047783"/>
    </source>
</evidence>
<dbReference type="CDD" id="cd18080">
    <property type="entry name" value="TrmD-like"/>
    <property type="match status" value="1"/>
</dbReference>
<dbReference type="PATRIC" id="fig|1172194.4.peg.4340"/>
<evidence type="ECO:0000256" key="11">
    <source>
        <dbReference type="ARBA" id="ARBA00022694"/>
    </source>
</evidence>
<dbReference type="STRING" id="1172194.WQQ_44760"/>
<gene>
    <name evidence="15" type="primary">trmD</name>
    <name evidence="19" type="ORF">WQQ_44760</name>
</gene>
<organism evidence="19 20">
    <name type="scientific">Hydrocarboniphaga effusa AP103</name>
    <dbReference type="NCBI Taxonomy" id="1172194"/>
    <lineage>
        <taxon>Bacteria</taxon>
        <taxon>Pseudomonadati</taxon>
        <taxon>Pseudomonadota</taxon>
        <taxon>Gammaproteobacteria</taxon>
        <taxon>Nevskiales</taxon>
        <taxon>Nevskiaceae</taxon>
        <taxon>Hydrocarboniphaga</taxon>
    </lineage>
</organism>
<dbReference type="InterPro" id="IPR023148">
    <property type="entry name" value="tRNA_m1G_MeTrfase_C_sf"/>
</dbReference>
<dbReference type="PANTHER" id="PTHR46417">
    <property type="entry name" value="TRNA (GUANINE-N(1)-)-METHYLTRANSFERASE"/>
    <property type="match status" value="1"/>
</dbReference>
<dbReference type="InterPro" id="IPR002649">
    <property type="entry name" value="tRNA_m1G_MeTrfase_TrmD"/>
</dbReference>
<evidence type="ECO:0000256" key="9">
    <source>
        <dbReference type="ARBA" id="ARBA00022679"/>
    </source>
</evidence>
<evidence type="ECO:0000256" key="17">
    <source>
        <dbReference type="RuleBase" id="RU003464"/>
    </source>
</evidence>
<dbReference type="SUPFAM" id="SSF75217">
    <property type="entry name" value="alpha/beta knot"/>
    <property type="match status" value="1"/>
</dbReference>
<dbReference type="NCBIfam" id="TIGR00088">
    <property type="entry name" value="trmD"/>
    <property type="match status" value="1"/>
</dbReference>
<keyword evidence="7 15" id="KW-0963">Cytoplasm</keyword>
<dbReference type="InterPro" id="IPR029026">
    <property type="entry name" value="tRNA_m1G_MTases_N"/>
</dbReference>
<dbReference type="EMBL" id="AKGD01000004">
    <property type="protein sequence ID" value="EIT68041.1"/>
    <property type="molecule type" value="Genomic_DNA"/>
</dbReference>
<comment type="function">
    <text evidence="1 15 17">Specifically methylates guanosine-37 in various tRNAs.</text>
</comment>
<keyword evidence="8 15" id="KW-0489">Methyltransferase</keyword>
<name>I8HXE3_9GAMM</name>
<feature type="binding site" evidence="15 16">
    <location>
        <begin position="135"/>
        <end position="140"/>
    </location>
    <ligand>
        <name>S-adenosyl-L-methionine</name>
        <dbReference type="ChEBI" id="CHEBI:59789"/>
    </ligand>
</feature>
<dbReference type="GO" id="GO:0002939">
    <property type="term" value="P:tRNA N1-guanine methylation"/>
    <property type="evidence" value="ECO:0007669"/>
    <property type="project" value="TreeGrafter"/>
</dbReference>
<dbReference type="Gene3D" id="1.10.1270.20">
    <property type="entry name" value="tRNA(m1g37)methyltransferase, domain 2"/>
    <property type="match status" value="1"/>
</dbReference>
<dbReference type="AlphaFoldDB" id="I8HXE3"/>
<dbReference type="PIRSF" id="PIRSF000386">
    <property type="entry name" value="tRNA_mtase"/>
    <property type="match status" value="1"/>
</dbReference>
<keyword evidence="9 15" id="KW-0808">Transferase</keyword>
<comment type="caution">
    <text evidence="19">The sequence shown here is derived from an EMBL/GenBank/DDBJ whole genome shotgun (WGS) entry which is preliminary data.</text>
</comment>
<evidence type="ECO:0000256" key="3">
    <source>
        <dbReference type="ARBA" id="ARBA00007630"/>
    </source>
</evidence>